<dbReference type="InterPro" id="IPR043502">
    <property type="entry name" value="DNA/RNA_pol_sf"/>
</dbReference>
<dbReference type="CDD" id="cd01650">
    <property type="entry name" value="RT_nLTR_like"/>
    <property type="match status" value="1"/>
</dbReference>
<dbReference type="EMBL" id="JBJQOH010000008">
    <property type="protein sequence ID" value="KAL3676393.1"/>
    <property type="molecule type" value="Genomic_DNA"/>
</dbReference>
<dbReference type="AlphaFoldDB" id="A0ABD3GB39"/>
<dbReference type="InterPro" id="IPR000477">
    <property type="entry name" value="RT_dom"/>
</dbReference>
<dbReference type="SUPFAM" id="SSF56672">
    <property type="entry name" value="DNA/RNA polymerases"/>
    <property type="match status" value="1"/>
</dbReference>
<reference evidence="2 3" key="1">
    <citation type="submission" date="2024-09" db="EMBL/GenBank/DDBJ databases">
        <title>Chromosome-scale assembly of Riccia sorocarpa.</title>
        <authorList>
            <person name="Paukszto L."/>
        </authorList>
    </citation>
    <scope>NUCLEOTIDE SEQUENCE [LARGE SCALE GENOMIC DNA]</scope>
    <source>
        <strain evidence="2">LP-2024</strain>
        <tissue evidence="2">Aerial parts of the thallus</tissue>
    </source>
</reference>
<organism evidence="2 3">
    <name type="scientific">Riccia sorocarpa</name>
    <dbReference type="NCBI Taxonomy" id="122646"/>
    <lineage>
        <taxon>Eukaryota</taxon>
        <taxon>Viridiplantae</taxon>
        <taxon>Streptophyta</taxon>
        <taxon>Embryophyta</taxon>
        <taxon>Marchantiophyta</taxon>
        <taxon>Marchantiopsida</taxon>
        <taxon>Marchantiidae</taxon>
        <taxon>Marchantiales</taxon>
        <taxon>Ricciaceae</taxon>
        <taxon>Riccia</taxon>
    </lineage>
</organism>
<sequence length="342" mass="39177">MEDVQAATWRRWSQTRWMQQGDAPSRFFFTLLKTKRAREAITLLDTQDGRRLETKDDIMSELHRFYTNLYKRDPAIEAAASMRKDVLSGITRKVNSTQNAKLSAIPMVEEVGNTVRSLKNDKAPGADGMTSEVIKVIRTEEQHDVMDFILTFWRTGTLCWKQLVGVIKLIPKKGDKARIKNWRSLQILNTGYKLLSKLLANRLSEVMDSVVNTDQKGFIKGRNIDDNVLNYLIGQEWAEISKQPSIFVKLDFEKAYDRGSVSKIHVNGQFSEEIQIEREIKQGCPIAPLLFAITTQPLMTILRHRQAEGKLRGLKLCGQTTMLHNLFADDTGVMYKQTLRNL</sequence>
<feature type="domain" description="Reverse transcriptase" evidence="1">
    <location>
        <begin position="170"/>
        <end position="337"/>
    </location>
</feature>
<protein>
    <recommendedName>
        <fullName evidence="1">Reverse transcriptase domain-containing protein</fullName>
    </recommendedName>
</protein>
<dbReference type="PANTHER" id="PTHR31635:SF196">
    <property type="entry name" value="REVERSE TRANSCRIPTASE DOMAIN-CONTAINING PROTEIN-RELATED"/>
    <property type="match status" value="1"/>
</dbReference>
<evidence type="ECO:0000259" key="1">
    <source>
        <dbReference type="Pfam" id="PF00078"/>
    </source>
</evidence>
<gene>
    <name evidence="2" type="ORF">R1sor_026341</name>
</gene>
<name>A0ABD3GB39_9MARC</name>
<accession>A0ABD3GB39</accession>
<dbReference type="Pfam" id="PF00078">
    <property type="entry name" value="RVT_1"/>
    <property type="match status" value="1"/>
</dbReference>
<evidence type="ECO:0000313" key="2">
    <source>
        <dbReference type="EMBL" id="KAL3676393.1"/>
    </source>
</evidence>
<dbReference type="Proteomes" id="UP001633002">
    <property type="component" value="Unassembled WGS sequence"/>
</dbReference>
<comment type="caution">
    <text evidence="2">The sequence shown here is derived from an EMBL/GenBank/DDBJ whole genome shotgun (WGS) entry which is preliminary data.</text>
</comment>
<keyword evidence="3" id="KW-1185">Reference proteome</keyword>
<proteinExistence type="predicted"/>
<dbReference type="PANTHER" id="PTHR31635">
    <property type="entry name" value="REVERSE TRANSCRIPTASE DOMAIN-CONTAINING PROTEIN-RELATED"/>
    <property type="match status" value="1"/>
</dbReference>
<evidence type="ECO:0000313" key="3">
    <source>
        <dbReference type="Proteomes" id="UP001633002"/>
    </source>
</evidence>